<evidence type="ECO:0000313" key="10">
    <source>
        <dbReference type="Proteomes" id="UP000597762"/>
    </source>
</evidence>
<organism evidence="9 10">
    <name type="scientific">Acanthosepion pharaonis</name>
    <name type="common">Pharaoh cuttlefish</name>
    <name type="synonym">Sepia pharaonis</name>
    <dbReference type="NCBI Taxonomy" id="158019"/>
    <lineage>
        <taxon>Eukaryota</taxon>
        <taxon>Metazoa</taxon>
        <taxon>Spiralia</taxon>
        <taxon>Lophotrochozoa</taxon>
        <taxon>Mollusca</taxon>
        <taxon>Cephalopoda</taxon>
        <taxon>Coleoidea</taxon>
        <taxon>Decapodiformes</taxon>
        <taxon>Sepiida</taxon>
        <taxon>Sepiina</taxon>
        <taxon>Sepiidae</taxon>
        <taxon>Acanthosepion</taxon>
    </lineage>
</organism>
<accession>A0A812C277</accession>
<keyword evidence="4 6" id="KW-0472">Membrane</keyword>
<dbReference type="Pfam" id="PF21870">
    <property type="entry name" value="GP180_GOLD"/>
    <property type="match status" value="1"/>
</dbReference>
<dbReference type="InterPro" id="IPR019336">
    <property type="entry name" value="GPR180/TMEM145_TM"/>
</dbReference>
<evidence type="ECO:0000256" key="4">
    <source>
        <dbReference type="ARBA" id="ARBA00023136"/>
    </source>
</evidence>
<dbReference type="InterPro" id="IPR047831">
    <property type="entry name" value="GPR180/TMEM145"/>
</dbReference>
<protein>
    <submittedName>
        <fullName evidence="9">Integral membrane protein GPR180</fullName>
    </submittedName>
</protein>
<dbReference type="GO" id="GO:0016020">
    <property type="term" value="C:membrane"/>
    <property type="evidence" value="ECO:0007669"/>
    <property type="project" value="UniProtKB-SubCell"/>
</dbReference>
<feature type="transmembrane region" description="Helical" evidence="6">
    <location>
        <begin position="183"/>
        <end position="203"/>
    </location>
</feature>
<feature type="transmembrane region" description="Helical" evidence="6">
    <location>
        <begin position="260"/>
        <end position="283"/>
    </location>
</feature>
<reference evidence="9" key="1">
    <citation type="submission" date="2021-01" db="EMBL/GenBank/DDBJ databases">
        <authorList>
            <person name="Li R."/>
            <person name="Bekaert M."/>
        </authorList>
    </citation>
    <scope>NUCLEOTIDE SEQUENCE</scope>
    <source>
        <strain evidence="9">Farmed</strain>
    </source>
</reference>
<keyword evidence="10" id="KW-1185">Reference proteome</keyword>
<feature type="transmembrane region" description="Helical" evidence="6">
    <location>
        <begin position="369"/>
        <end position="390"/>
    </location>
</feature>
<feature type="domain" description="GPR180-like N-terminal" evidence="8">
    <location>
        <begin position="38"/>
        <end position="141"/>
    </location>
</feature>
<dbReference type="Proteomes" id="UP000597762">
    <property type="component" value="Unassembled WGS sequence"/>
</dbReference>
<name>A0A812C277_ACAPH</name>
<sequence>MKKHKKRRFWLATDDTIFLLLFFFGICLQFSRPCEGKTIRGVLRSDEAQRDFGQYLTAFSFHGDTALINYTLNDTGKTVPKLYLFLNEDWKEANLDIQCQRKFDKARIAYELTNKTGNHTVAHFHYPRIWHIIYADAYTCDPTRPIFPKEQPNFIYYEIHLLNPDALNAPTVHFSDEESGLLGFYQLLTLCYFVTGCVLWPRLWQTITKGGPMQLVIQLLAASTSFQAFGSFLMMVHFHSYSKDGFGFPFCELLAEFFDVISQFTMLYMLLCLSLGWTLTSPYKSSPIETIKKKPAAKIIGILCILQSVLFLWEQYRDKEHRMYYAHRTYAGLALVALRILMAAVFAWNLRKTVNSERSALKREFYITFTKLCMVWFLSYPVLVVLTWLFAEYLRYKILTMGIIFSQSTVVVILYQLFMSRSLYWEVSALSSSLPLRMDKHFTLKIHF</sequence>
<evidence type="ECO:0000256" key="2">
    <source>
        <dbReference type="ARBA" id="ARBA00022692"/>
    </source>
</evidence>
<evidence type="ECO:0000313" key="9">
    <source>
        <dbReference type="EMBL" id="CAE1250503.1"/>
    </source>
</evidence>
<dbReference type="EMBL" id="CAHIKZ030001044">
    <property type="protein sequence ID" value="CAE1250503.1"/>
    <property type="molecule type" value="Genomic_DNA"/>
</dbReference>
<dbReference type="AlphaFoldDB" id="A0A812C277"/>
<dbReference type="GO" id="GO:0019236">
    <property type="term" value="P:response to pheromone"/>
    <property type="evidence" value="ECO:0007669"/>
    <property type="project" value="InterPro"/>
</dbReference>
<evidence type="ECO:0000256" key="6">
    <source>
        <dbReference type="SAM" id="Phobius"/>
    </source>
</evidence>
<dbReference type="OrthoDB" id="45670at2759"/>
<keyword evidence="2 6" id="KW-0812">Transmembrane</keyword>
<dbReference type="Pfam" id="PF10192">
    <property type="entry name" value="GPR180-TMEM145_TM"/>
    <property type="match status" value="1"/>
</dbReference>
<comment type="caution">
    <text evidence="9">The sequence shown here is derived from an EMBL/GenBank/DDBJ whole genome shotgun (WGS) entry which is preliminary data.</text>
</comment>
<evidence type="ECO:0000256" key="5">
    <source>
        <dbReference type="ARBA" id="ARBA00023180"/>
    </source>
</evidence>
<feature type="transmembrane region" description="Helical" evidence="6">
    <location>
        <begin position="396"/>
        <end position="418"/>
    </location>
</feature>
<keyword evidence="3 6" id="KW-1133">Transmembrane helix</keyword>
<proteinExistence type="predicted"/>
<feature type="transmembrane region" description="Helical" evidence="6">
    <location>
        <begin position="295"/>
        <end position="313"/>
    </location>
</feature>
<evidence type="ECO:0000256" key="3">
    <source>
        <dbReference type="ARBA" id="ARBA00022989"/>
    </source>
</evidence>
<dbReference type="PANTHER" id="PTHR23252">
    <property type="entry name" value="INTIMAL THICKNESS RECEPTOR-RELATED"/>
    <property type="match status" value="1"/>
</dbReference>
<dbReference type="PANTHER" id="PTHR23252:SF29">
    <property type="entry name" value="INTEGRAL MEMBRANE PROTEIN GPR180"/>
    <property type="match status" value="1"/>
</dbReference>
<evidence type="ECO:0000256" key="1">
    <source>
        <dbReference type="ARBA" id="ARBA00004141"/>
    </source>
</evidence>
<keyword evidence="5" id="KW-0325">Glycoprotein</keyword>
<comment type="subcellular location">
    <subcellularLocation>
        <location evidence="1">Membrane</location>
        <topology evidence="1">Multi-pass membrane protein</topology>
    </subcellularLocation>
</comment>
<dbReference type="GO" id="GO:0007186">
    <property type="term" value="P:G protein-coupled receptor signaling pathway"/>
    <property type="evidence" value="ECO:0007669"/>
    <property type="project" value="InterPro"/>
</dbReference>
<evidence type="ECO:0000259" key="8">
    <source>
        <dbReference type="Pfam" id="PF21870"/>
    </source>
</evidence>
<gene>
    <name evidence="9" type="ORF">SPHA_27139</name>
</gene>
<dbReference type="InterPro" id="IPR053880">
    <property type="entry name" value="GPR180-like_N"/>
</dbReference>
<feature type="domain" description="GPR180/TMEM145 transmembrane" evidence="7">
    <location>
        <begin position="189"/>
        <end position="414"/>
    </location>
</feature>
<evidence type="ECO:0000259" key="7">
    <source>
        <dbReference type="Pfam" id="PF10192"/>
    </source>
</evidence>
<feature type="transmembrane region" description="Helical" evidence="6">
    <location>
        <begin position="215"/>
        <end position="240"/>
    </location>
</feature>
<feature type="transmembrane region" description="Helical" evidence="6">
    <location>
        <begin position="325"/>
        <end position="348"/>
    </location>
</feature>